<dbReference type="GeneID" id="31000451"/>
<dbReference type="OrthoDB" id="420076at2759"/>
<gene>
    <name evidence="2" type="ORF">UA08_00696</name>
</gene>
<keyword evidence="3" id="KW-1185">Reference proteome</keyword>
<name>A0A225AQ71_TALAT</name>
<dbReference type="PANTHER" id="PTHR13832">
    <property type="entry name" value="PROTEIN PHOSPHATASE 2C"/>
    <property type="match status" value="1"/>
</dbReference>
<accession>A0A225AQ71</accession>
<evidence type="ECO:0000313" key="3">
    <source>
        <dbReference type="Proteomes" id="UP000214365"/>
    </source>
</evidence>
<comment type="caution">
    <text evidence="2">The sequence shown here is derived from an EMBL/GenBank/DDBJ whole genome shotgun (WGS) entry which is preliminary data.</text>
</comment>
<dbReference type="InterPro" id="IPR001932">
    <property type="entry name" value="PPM-type_phosphatase-like_dom"/>
</dbReference>
<dbReference type="InterPro" id="IPR036457">
    <property type="entry name" value="PPM-type-like_dom_sf"/>
</dbReference>
<dbReference type="CDD" id="cd00143">
    <property type="entry name" value="PP2Cc"/>
    <property type="match status" value="1"/>
</dbReference>
<dbReference type="GO" id="GO:0004741">
    <property type="term" value="F:[pyruvate dehydrogenase (acetyl-transferring)]-phosphatase activity"/>
    <property type="evidence" value="ECO:0007669"/>
    <property type="project" value="TreeGrafter"/>
</dbReference>
<evidence type="ECO:0000259" key="1">
    <source>
        <dbReference type="PROSITE" id="PS51746"/>
    </source>
</evidence>
<reference evidence="2 3" key="1">
    <citation type="submission" date="2015-06" db="EMBL/GenBank/DDBJ databases">
        <title>Talaromyces atroroseus IBT 11181 draft genome.</title>
        <authorList>
            <person name="Rasmussen K.B."/>
            <person name="Rasmussen S."/>
            <person name="Petersen B."/>
            <person name="Sicheritz-Ponten T."/>
            <person name="Mortensen U.H."/>
            <person name="Thrane U."/>
        </authorList>
    </citation>
    <scope>NUCLEOTIDE SEQUENCE [LARGE SCALE GENOMIC DNA]</scope>
    <source>
        <strain evidence="2 3">IBT 11181</strain>
    </source>
</reference>
<dbReference type="RefSeq" id="XP_020123892.1">
    <property type="nucleotide sequence ID" value="XM_020260530.1"/>
</dbReference>
<protein>
    <recommendedName>
        <fullName evidence="1">PPM-type phosphatase domain-containing protein</fullName>
    </recommendedName>
</protein>
<dbReference type="Gene3D" id="3.60.40.10">
    <property type="entry name" value="PPM-type phosphatase domain"/>
    <property type="match status" value="2"/>
</dbReference>
<organism evidence="2 3">
    <name type="scientific">Talaromyces atroroseus</name>
    <dbReference type="NCBI Taxonomy" id="1441469"/>
    <lineage>
        <taxon>Eukaryota</taxon>
        <taxon>Fungi</taxon>
        <taxon>Dikarya</taxon>
        <taxon>Ascomycota</taxon>
        <taxon>Pezizomycotina</taxon>
        <taxon>Eurotiomycetes</taxon>
        <taxon>Eurotiomycetidae</taxon>
        <taxon>Eurotiales</taxon>
        <taxon>Trichocomaceae</taxon>
        <taxon>Talaromyces</taxon>
        <taxon>Talaromyces sect. Trachyspermi</taxon>
    </lineage>
</organism>
<dbReference type="AlphaFoldDB" id="A0A225AQ71"/>
<dbReference type="SUPFAM" id="SSF81606">
    <property type="entry name" value="PP2C-like"/>
    <property type="match status" value="1"/>
</dbReference>
<dbReference type="Proteomes" id="UP000214365">
    <property type="component" value="Unassembled WGS sequence"/>
</dbReference>
<dbReference type="Pfam" id="PF00481">
    <property type="entry name" value="PP2C"/>
    <property type="match status" value="1"/>
</dbReference>
<dbReference type="SMART" id="SM00332">
    <property type="entry name" value="PP2Cc"/>
    <property type="match status" value="1"/>
</dbReference>
<dbReference type="EMBL" id="LFMY01000001">
    <property type="protein sequence ID" value="OKL63771.1"/>
    <property type="molecule type" value="Genomic_DNA"/>
</dbReference>
<dbReference type="GO" id="GO:0005739">
    <property type="term" value="C:mitochondrion"/>
    <property type="evidence" value="ECO:0007669"/>
    <property type="project" value="TreeGrafter"/>
</dbReference>
<dbReference type="PROSITE" id="PS51746">
    <property type="entry name" value="PPM_2"/>
    <property type="match status" value="1"/>
</dbReference>
<dbReference type="PANTHER" id="PTHR13832:SF792">
    <property type="entry name" value="GM14286P"/>
    <property type="match status" value="1"/>
</dbReference>
<evidence type="ECO:0000313" key="2">
    <source>
        <dbReference type="EMBL" id="OKL63771.1"/>
    </source>
</evidence>
<feature type="domain" description="PPM-type phosphatase" evidence="1">
    <location>
        <begin position="47"/>
        <end position="343"/>
    </location>
</feature>
<dbReference type="STRING" id="1441469.A0A225AQ71"/>
<sequence length="346" mass="37059">MVHDTEPSLQWKFHSTPVLDVKAATDKIRKGESSHTFQGGELGLVSRYDAVQVASNSPIEDVAVSSKVDVGNGQTWHAWAIYDGHSGRQTAAVLAHSLIPYVERSLQAHFKSPSPSGDIDSAIIAAFTSLDDEIIADGVAALGTAKSHAEVQARVAPSYAGSCALLVLYDPVQSVIYVANAGDSRAVLGSRTSANDKLESVALSTDHTPYNAAEAERIKGLHPDEPNLITKRDGDVSSEDAVYGVGKWLESVKTGTLAAIGSGNAVSVGGGPAVDEHAERISFWEYWKTKSEWFVYEDDNAATHLVKNAFGGRQRQLFTGVMTVDTPVSKTMRDDVTVQVVFFGEI</sequence>
<proteinExistence type="predicted"/>
<dbReference type="InterPro" id="IPR015655">
    <property type="entry name" value="PP2C"/>
</dbReference>